<comment type="caution">
    <text evidence="2">The sequence shown here is derived from an EMBL/GenBank/DDBJ whole genome shotgun (WGS) entry which is preliminary data.</text>
</comment>
<keyword evidence="3" id="KW-1185">Reference proteome</keyword>
<reference evidence="2 3" key="1">
    <citation type="submission" date="2019-07" db="EMBL/GenBank/DDBJ databases">
        <title>Genomics analysis of Aphanomyces spp. identifies a new class of oomycete effector associated with host adaptation.</title>
        <authorList>
            <person name="Gaulin E."/>
        </authorList>
    </citation>
    <scope>NUCLEOTIDE SEQUENCE [LARGE SCALE GENOMIC DNA]</scope>
    <source>
        <strain evidence="2 3">ATCC 201684</strain>
    </source>
</reference>
<evidence type="ECO:0008006" key="4">
    <source>
        <dbReference type="Google" id="ProtNLM"/>
    </source>
</evidence>
<protein>
    <recommendedName>
        <fullName evidence="4">Centrosomal protein of 19 kDa</fullName>
    </recommendedName>
</protein>
<evidence type="ECO:0000313" key="3">
    <source>
        <dbReference type="Proteomes" id="UP000481153"/>
    </source>
</evidence>
<dbReference type="EMBL" id="VJMJ01000067">
    <property type="protein sequence ID" value="KAF0739065.1"/>
    <property type="molecule type" value="Genomic_DNA"/>
</dbReference>
<proteinExistence type="predicted"/>
<name>A0A6G0XG39_9STRA</name>
<feature type="compositionally biased region" description="Basic and acidic residues" evidence="1">
    <location>
        <begin position="95"/>
        <end position="149"/>
    </location>
</feature>
<evidence type="ECO:0000313" key="2">
    <source>
        <dbReference type="EMBL" id="KAF0739065.1"/>
    </source>
</evidence>
<sequence>MAAEVLPKRLGLKYAPVPTVALEYEDVDHSLKLAVVELPDLERHAAPKDVVAKVQKQNELFRPTVVNESQLIRLLQQLIQQQREPAETLNLSMDVPKDEIEADRPDSRPNTPQKEELKDADDQMENEESKPVETEPPQEKNQSKDEEKPVQSSKEVVSEEAQVHESDFDESFEEESFIEESADKDTNKQNSFVTQPTRGVSSAGDDESETPRGKFGSGTTVRQDDDTSPSSSLPSNISTVSATDTKPAVEQAPVVKETPSIKKADESVDEIPSDDEELGTNDTL</sequence>
<organism evidence="2 3">
    <name type="scientific">Aphanomyces euteiches</name>
    <dbReference type="NCBI Taxonomy" id="100861"/>
    <lineage>
        <taxon>Eukaryota</taxon>
        <taxon>Sar</taxon>
        <taxon>Stramenopiles</taxon>
        <taxon>Oomycota</taxon>
        <taxon>Saprolegniomycetes</taxon>
        <taxon>Saprolegniales</taxon>
        <taxon>Verrucalvaceae</taxon>
        <taxon>Aphanomyces</taxon>
    </lineage>
</organism>
<feature type="compositionally biased region" description="Polar residues" evidence="1">
    <location>
        <begin position="188"/>
        <end position="200"/>
    </location>
</feature>
<dbReference type="Proteomes" id="UP000481153">
    <property type="component" value="Unassembled WGS sequence"/>
</dbReference>
<dbReference type="AlphaFoldDB" id="A0A6G0XG39"/>
<feature type="region of interest" description="Disordered" evidence="1">
    <location>
        <begin position="87"/>
        <end position="284"/>
    </location>
</feature>
<feature type="compositionally biased region" description="Acidic residues" evidence="1">
    <location>
        <begin position="267"/>
        <end position="284"/>
    </location>
</feature>
<gene>
    <name evidence="2" type="ORF">Ae201684_005246</name>
</gene>
<feature type="compositionally biased region" description="Acidic residues" evidence="1">
    <location>
        <begin position="167"/>
        <end position="180"/>
    </location>
</feature>
<feature type="compositionally biased region" description="Low complexity" evidence="1">
    <location>
        <begin position="228"/>
        <end position="241"/>
    </location>
</feature>
<dbReference type="VEuPathDB" id="FungiDB:AeMF1_013354"/>
<accession>A0A6G0XG39</accession>
<evidence type="ECO:0000256" key="1">
    <source>
        <dbReference type="SAM" id="MobiDB-lite"/>
    </source>
</evidence>